<feature type="domain" description="Amidohydrolase-related" evidence="3">
    <location>
        <begin position="1031"/>
        <end position="1096"/>
    </location>
</feature>
<accession>A0ABV8RSK1</accession>
<dbReference type="InterPro" id="IPR011659">
    <property type="entry name" value="WD40"/>
</dbReference>
<dbReference type="InterPro" id="IPR006680">
    <property type="entry name" value="Amidohydro-rel"/>
</dbReference>
<dbReference type="SUPFAM" id="SSF51556">
    <property type="entry name" value="Metallo-dependent hydrolases"/>
    <property type="match status" value="1"/>
</dbReference>
<dbReference type="SUPFAM" id="SSF51338">
    <property type="entry name" value="Composite domain of metallo-dependent hydrolases"/>
    <property type="match status" value="1"/>
</dbReference>
<dbReference type="EMBL" id="JBHSDR010000008">
    <property type="protein sequence ID" value="MFC4296247.1"/>
    <property type="molecule type" value="Genomic_DNA"/>
</dbReference>
<dbReference type="PANTHER" id="PTHR43135:SF3">
    <property type="entry name" value="ALPHA-D-RIBOSE 1-METHYLPHOSPHONATE 5-TRIPHOSPHATE DIPHOSPHATASE"/>
    <property type="match status" value="1"/>
</dbReference>
<dbReference type="InterPro" id="IPR011042">
    <property type="entry name" value="6-blade_b-propeller_TolB-like"/>
</dbReference>
<evidence type="ECO:0000256" key="2">
    <source>
        <dbReference type="SAM" id="SignalP"/>
    </source>
</evidence>
<dbReference type="InterPro" id="IPR011059">
    <property type="entry name" value="Metal-dep_hydrolase_composite"/>
</dbReference>
<organism evidence="4 5">
    <name type="scientific">Novosphingobium tardum</name>
    <dbReference type="NCBI Taxonomy" id="1538021"/>
    <lineage>
        <taxon>Bacteria</taxon>
        <taxon>Pseudomonadati</taxon>
        <taxon>Pseudomonadota</taxon>
        <taxon>Alphaproteobacteria</taxon>
        <taxon>Sphingomonadales</taxon>
        <taxon>Sphingomonadaceae</taxon>
        <taxon>Novosphingobium</taxon>
    </lineage>
</organism>
<keyword evidence="2" id="KW-0732">Signal</keyword>
<feature type="chain" id="PRO_5046280395" evidence="2">
    <location>
        <begin position="25"/>
        <end position="1125"/>
    </location>
</feature>
<gene>
    <name evidence="4" type="ORF">ACFO0A_14415</name>
</gene>
<protein>
    <submittedName>
        <fullName evidence="4">Amidohydrolase family protein</fullName>
    </submittedName>
</protein>
<evidence type="ECO:0000313" key="5">
    <source>
        <dbReference type="Proteomes" id="UP001595828"/>
    </source>
</evidence>
<comment type="caution">
    <text evidence="4">The sequence shown here is derived from an EMBL/GenBank/DDBJ whole genome shotgun (WGS) entry which is preliminary data.</text>
</comment>
<proteinExistence type="predicted"/>
<dbReference type="Proteomes" id="UP001595828">
    <property type="component" value="Unassembled WGS sequence"/>
</dbReference>
<dbReference type="RefSeq" id="WP_379539770.1">
    <property type="nucleotide sequence ID" value="NZ_JBHSDR010000008.1"/>
</dbReference>
<sequence length="1125" mass="120457">MSIGRTPALMLIAALVGAALPAHAQDGLGEPPAAQPDGPKGELPPAAAVRDGPAEPALGISGIRPVAPQAAGHVLPLVPTREFAFATDEGTWLQLDLTPDSSTIVFDLLGDIYAMPATGGEARALTRGLAFDTQPAVSPDGRTIAFLSDRSGVENVWIMRLDGSDARQVTFRGDNPVFVSPAWAADGKSLFVSEFRPDRGAYQLWRMGTDGQTTLLVANRAEGASDAPTVSALGASASADGRYLYYARHEGGLDLARPEEWRIVRRELANGAETTLVKAVGDIRLGPVQTSAFRPIPSRDGRWLAYAMRQGGETFLHLRDLRTDADRTLLRLDPDALQTASWSDLAPRFAFSPDSHSLFVPQDGKIRRVDLASGRISDVPFRAEVRLPLGPLTRSQTPLETGPVRARLIMAPEPSPDGRWLAFSALAHVYLMPLDGSAPPRRIDRSPGSATHPAWSADSRKLLFVDWGSPAGGNVWQFDLGSRKVRKVSDRPAFYTHPVFAPDGGILAVRSPTTDRLAGYVEFGQFRDADLVRFDPRTGAAPLAAGKMGGRPQFVAGDPGILLNRPDGVHRVLKRGPDALVVGAEGPNWYFAEGPAKADDLRLSPDGHWGLALIAQQLHLFEMPQAQGAVVTLSLPQVRHRQITAEGADYFGWGADGKSVWWSLGSDFYRRPLASITLEPADSIPGPADAPPPGAGGVRVTQVLVEAPRAHAQGTLLLRGATVLTMGAAGTLANADVLVRDGRIAGVAPTGQIKLPAGATARDAPGKFIVPGFVDAHDHVADIRRDVLDLAPWGPAANLAYGVTTAFDPSTLTIDMLAYQDLIDSGQIIGSRILSTGPAIFSFNDFRSKDDVVAVLLRYRDRYRLGNVKQYRTGSRQVRQWLVEGARELGLSPTTEGALAAKLDLTQILDGYGGNEHAMPPAVLHRDVVELLARSGTSYDLTLQITNGGWPAQDYFIARDAPHKDAKYARFAPPSFREQKFLERTWHDFGEYLFPQIAASAAKVARAGGLLALGAHGEVPGLGTHWEMQAYAMGGLSAEEVLRAATIGSATAIGRAGDLGSIETGKIADLVILDADPRIDIANTLKIAEVMKDGQLFAGETLAPLWPVAGPPPRFWFSPAPERGQ</sequence>
<feature type="signal peptide" evidence="2">
    <location>
        <begin position="1"/>
        <end position="24"/>
    </location>
</feature>
<dbReference type="SUPFAM" id="SSF82171">
    <property type="entry name" value="DPP6 N-terminal domain-like"/>
    <property type="match status" value="1"/>
</dbReference>
<feature type="region of interest" description="Disordered" evidence="1">
    <location>
        <begin position="26"/>
        <end position="51"/>
    </location>
</feature>
<reference evidence="5" key="1">
    <citation type="journal article" date="2019" name="Int. J. Syst. Evol. Microbiol.">
        <title>The Global Catalogue of Microorganisms (GCM) 10K type strain sequencing project: providing services to taxonomists for standard genome sequencing and annotation.</title>
        <authorList>
            <consortium name="The Broad Institute Genomics Platform"/>
            <consortium name="The Broad Institute Genome Sequencing Center for Infectious Disease"/>
            <person name="Wu L."/>
            <person name="Ma J."/>
        </authorList>
    </citation>
    <scope>NUCLEOTIDE SEQUENCE [LARGE SCALE GENOMIC DNA]</scope>
    <source>
        <strain evidence="5">CGMCC 1.12989</strain>
    </source>
</reference>
<keyword evidence="5" id="KW-1185">Reference proteome</keyword>
<evidence type="ECO:0000313" key="4">
    <source>
        <dbReference type="EMBL" id="MFC4296247.1"/>
    </source>
</evidence>
<name>A0ABV8RSK1_9SPHN</name>
<evidence type="ECO:0000259" key="3">
    <source>
        <dbReference type="Pfam" id="PF01979"/>
    </source>
</evidence>
<dbReference type="PANTHER" id="PTHR43135">
    <property type="entry name" value="ALPHA-D-RIBOSE 1-METHYLPHOSPHONATE 5-TRIPHOSPHATE DIPHOSPHATASE"/>
    <property type="match status" value="1"/>
</dbReference>
<evidence type="ECO:0000256" key="1">
    <source>
        <dbReference type="SAM" id="MobiDB-lite"/>
    </source>
</evidence>
<dbReference type="Pfam" id="PF01979">
    <property type="entry name" value="Amidohydro_1"/>
    <property type="match status" value="1"/>
</dbReference>
<dbReference type="Gene3D" id="2.120.10.30">
    <property type="entry name" value="TolB, C-terminal domain"/>
    <property type="match status" value="3"/>
</dbReference>
<dbReference type="Pfam" id="PF26549">
    <property type="entry name" value="Tricorn_N"/>
    <property type="match status" value="1"/>
</dbReference>
<dbReference type="InterPro" id="IPR051781">
    <property type="entry name" value="Metallo-dep_Hydrolase"/>
</dbReference>
<dbReference type="SUPFAM" id="SSF69304">
    <property type="entry name" value="Tricorn protease N-terminal domain"/>
    <property type="match status" value="1"/>
</dbReference>
<dbReference type="InterPro" id="IPR032466">
    <property type="entry name" value="Metal_Hydrolase"/>
</dbReference>
<dbReference type="Gene3D" id="2.30.40.10">
    <property type="entry name" value="Urease, subunit C, domain 1"/>
    <property type="match status" value="2"/>
</dbReference>
<dbReference type="Pfam" id="PF07676">
    <property type="entry name" value="PD40"/>
    <property type="match status" value="1"/>
</dbReference>